<feature type="signal peptide" evidence="1">
    <location>
        <begin position="1"/>
        <end position="22"/>
    </location>
</feature>
<feature type="domain" description="Peptide N-acetyl-beta-D-glucosaminyl asparaginase amidase A N-terminal" evidence="2">
    <location>
        <begin position="50"/>
        <end position="382"/>
    </location>
</feature>
<name>A0AAX6F2V5_IRIPA</name>
<keyword evidence="1" id="KW-0732">Signal</keyword>
<evidence type="ECO:0000313" key="3">
    <source>
        <dbReference type="EMBL" id="KAJ6810757.1"/>
    </source>
</evidence>
<evidence type="ECO:0000259" key="2">
    <source>
        <dbReference type="Pfam" id="PF12222"/>
    </source>
</evidence>
<evidence type="ECO:0000256" key="1">
    <source>
        <dbReference type="SAM" id="SignalP"/>
    </source>
</evidence>
<dbReference type="PANTHER" id="PTHR31104">
    <property type="entry name" value="PEPTIDE-N4-(N-ACETYL-BETA-GLUCOSAMINYL)ASPARAGINE AMIDASE A PROTEIN"/>
    <property type="match status" value="1"/>
</dbReference>
<dbReference type="Proteomes" id="UP001140949">
    <property type="component" value="Unassembled WGS sequence"/>
</dbReference>
<dbReference type="EMBL" id="JANAVB010032220">
    <property type="protein sequence ID" value="KAJ6810757.1"/>
    <property type="molecule type" value="Genomic_DNA"/>
</dbReference>
<dbReference type="Pfam" id="PF12222">
    <property type="entry name" value="PNGaseA"/>
    <property type="match status" value="1"/>
</dbReference>
<reference evidence="3" key="2">
    <citation type="submission" date="2023-04" db="EMBL/GenBank/DDBJ databases">
        <authorList>
            <person name="Bruccoleri R.E."/>
            <person name="Oakeley E.J."/>
            <person name="Faust A.-M."/>
            <person name="Dessus-Babus S."/>
            <person name="Altorfer M."/>
            <person name="Burckhardt D."/>
            <person name="Oertli M."/>
            <person name="Naumann U."/>
            <person name="Petersen F."/>
            <person name="Wong J."/>
        </authorList>
    </citation>
    <scope>NUCLEOTIDE SEQUENCE</scope>
    <source>
        <strain evidence="3">GSM-AAB239-AS_SAM_17_03QT</strain>
        <tissue evidence="3">Leaf</tissue>
    </source>
</reference>
<dbReference type="InterPro" id="IPR056948">
    <property type="entry name" value="PNGaseA_N"/>
</dbReference>
<sequence>MNLHASKLPFLLLLLFITTSNRFPMIKAPFPGSLGLEHIDPTLPPVLPGQTPKCSALVLQQDFGGIVGSTLASANYSHPRECPFPWTRVVLELSIAASEVQKHRIAAVWIDGAEVLRSTTPVPMVQGAAFWKVQKDVTRYSALLRQFGVMYMMLENSQDAYPGVYSANVSLHFYRNAVEQTNILGVTTSHPTIKGHYREPADLILPISNKNGYTGSGFWLMINDESHVATSAIKIPMNAYQAMLEIFVSYHGTDENWYTNPLGASNLGQPSNPFSQGTNGGFRQIYATIDDKFVGGHIPFAVIYPGAINPSFWSPVASIGAFDMPSYYLEVTPFLSLLLDGQKHRFGLGVRDAQPYWLVTANLHLWIDQFSDSCKAELVQYNLPPLKITRNAEWTSVEGESEIIAEGFQRYEGWVVSSKGNLTTIVEHKIKFTSKVEVHNQGLVKQVEMTNKETAQVKVLRDQQQLQLAELTREGPLRVRTLSPSAPVGRMFARETILFHYLEETLSLSENQATRTRRLMDRQDAEGSTLMLDGNPVWENGSTRSYYNYRDEMTCYIREVNAAGGIVMMDKSASCAAVSDV</sequence>
<reference evidence="3" key="1">
    <citation type="journal article" date="2023" name="GigaByte">
        <title>Genome assembly of the bearded iris, Iris pallida Lam.</title>
        <authorList>
            <person name="Bruccoleri R.E."/>
            <person name="Oakeley E.J."/>
            <person name="Faust A.M.E."/>
            <person name="Altorfer M."/>
            <person name="Dessus-Babus S."/>
            <person name="Burckhardt D."/>
            <person name="Oertli M."/>
            <person name="Naumann U."/>
            <person name="Petersen F."/>
            <person name="Wong J."/>
        </authorList>
    </citation>
    <scope>NUCLEOTIDE SEQUENCE</scope>
    <source>
        <strain evidence="3">GSM-AAB239-AS_SAM_17_03QT</strain>
    </source>
</reference>
<dbReference type="InterPro" id="IPR021102">
    <property type="entry name" value="PNGase_A"/>
</dbReference>
<organism evidence="3 4">
    <name type="scientific">Iris pallida</name>
    <name type="common">Sweet iris</name>
    <dbReference type="NCBI Taxonomy" id="29817"/>
    <lineage>
        <taxon>Eukaryota</taxon>
        <taxon>Viridiplantae</taxon>
        <taxon>Streptophyta</taxon>
        <taxon>Embryophyta</taxon>
        <taxon>Tracheophyta</taxon>
        <taxon>Spermatophyta</taxon>
        <taxon>Magnoliopsida</taxon>
        <taxon>Liliopsida</taxon>
        <taxon>Asparagales</taxon>
        <taxon>Iridaceae</taxon>
        <taxon>Iridoideae</taxon>
        <taxon>Irideae</taxon>
        <taxon>Iris</taxon>
    </lineage>
</organism>
<evidence type="ECO:0000313" key="4">
    <source>
        <dbReference type="Proteomes" id="UP001140949"/>
    </source>
</evidence>
<proteinExistence type="predicted"/>
<accession>A0AAX6F2V5</accession>
<comment type="caution">
    <text evidence="3">The sequence shown here is derived from an EMBL/GenBank/DDBJ whole genome shotgun (WGS) entry which is preliminary data.</text>
</comment>
<protein>
    <submittedName>
        <fullName evidence="3">Peptide-N4-(N-acetyl-beta-glucosaminyl)asparagine amidase A-like</fullName>
    </submittedName>
</protein>
<gene>
    <name evidence="3" type="ORF">M6B38_104510</name>
</gene>
<dbReference type="AlphaFoldDB" id="A0AAX6F2V5"/>
<keyword evidence="4" id="KW-1185">Reference proteome</keyword>
<feature type="chain" id="PRO_5043971380" evidence="1">
    <location>
        <begin position="23"/>
        <end position="581"/>
    </location>
</feature>